<accession>A0AAV7NMY2</accession>
<dbReference type="AlphaFoldDB" id="A0AAV7NMY2"/>
<evidence type="ECO:0000313" key="2">
    <source>
        <dbReference type="Proteomes" id="UP001066276"/>
    </source>
</evidence>
<protein>
    <submittedName>
        <fullName evidence="1">Uncharacterized protein</fullName>
    </submittedName>
</protein>
<gene>
    <name evidence="1" type="ORF">NDU88_005635</name>
</gene>
<name>A0AAV7NMY2_PLEWA</name>
<evidence type="ECO:0000313" key="1">
    <source>
        <dbReference type="EMBL" id="KAJ1117435.1"/>
    </source>
</evidence>
<comment type="caution">
    <text evidence="1">The sequence shown here is derived from an EMBL/GenBank/DDBJ whole genome shotgun (WGS) entry which is preliminary data.</text>
</comment>
<proteinExistence type="predicted"/>
<organism evidence="1 2">
    <name type="scientific">Pleurodeles waltl</name>
    <name type="common">Iberian ribbed newt</name>
    <dbReference type="NCBI Taxonomy" id="8319"/>
    <lineage>
        <taxon>Eukaryota</taxon>
        <taxon>Metazoa</taxon>
        <taxon>Chordata</taxon>
        <taxon>Craniata</taxon>
        <taxon>Vertebrata</taxon>
        <taxon>Euteleostomi</taxon>
        <taxon>Amphibia</taxon>
        <taxon>Batrachia</taxon>
        <taxon>Caudata</taxon>
        <taxon>Salamandroidea</taxon>
        <taxon>Salamandridae</taxon>
        <taxon>Pleurodelinae</taxon>
        <taxon>Pleurodeles</taxon>
    </lineage>
</organism>
<dbReference type="Proteomes" id="UP001066276">
    <property type="component" value="Chromosome 8"/>
</dbReference>
<reference evidence="1" key="1">
    <citation type="journal article" date="2022" name="bioRxiv">
        <title>Sequencing and chromosome-scale assembly of the giantPleurodeles waltlgenome.</title>
        <authorList>
            <person name="Brown T."/>
            <person name="Elewa A."/>
            <person name="Iarovenko S."/>
            <person name="Subramanian E."/>
            <person name="Araus A.J."/>
            <person name="Petzold A."/>
            <person name="Susuki M."/>
            <person name="Suzuki K.-i.T."/>
            <person name="Hayashi T."/>
            <person name="Toyoda A."/>
            <person name="Oliveira C."/>
            <person name="Osipova E."/>
            <person name="Leigh N.D."/>
            <person name="Simon A."/>
            <person name="Yun M.H."/>
        </authorList>
    </citation>
    <scope>NUCLEOTIDE SEQUENCE</scope>
    <source>
        <strain evidence="1">20211129_DDA</strain>
        <tissue evidence="1">Liver</tissue>
    </source>
</reference>
<dbReference type="EMBL" id="JANPWB010000012">
    <property type="protein sequence ID" value="KAJ1117435.1"/>
    <property type="molecule type" value="Genomic_DNA"/>
</dbReference>
<sequence length="85" mass="10213">MRPETQQRFTDRTSPKRISESALNQKFLWAHRYLTLDSKAKARQFDYVHRKQEIIRRRSDRRSLEISTFHGVKLKGTVNYGRFTA</sequence>
<keyword evidence="2" id="KW-1185">Reference proteome</keyword>